<organism evidence="1 2">
    <name type="scientific">Azospirillum lipoferum (strain 4B)</name>
    <dbReference type="NCBI Taxonomy" id="862719"/>
    <lineage>
        <taxon>Bacteria</taxon>
        <taxon>Pseudomonadati</taxon>
        <taxon>Pseudomonadota</taxon>
        <taxon>Alphaproteobacteria</taxon>
        <taxon>Rhodospirillales</taxon>
        <taxon>Azospirillaceae</taxon>
        <taxon>Azospirillum</taxon>
    </lineage>
</organism>
<proteinExistence type="predicted"/>
<keyword evidence="2" id="KW-1185">Reference proteome</keyword>
<dbReference type="KEGG" id="ali:AZOLI_p60099"/>
<evidence type="ECO:0000313" key="1">
    <source>
        <dbReference type="EMBL" id="CBS91517.1"/>
    </source>
</evidence>
<gene>
    <name evidence="1" type="ordered locus">AZOLI_p60099</name>
</gene>
<dbReference type="AlphaFoldDB" id="G7ZIN6"/>
<evidence type="ECO:0000313" key="2">
    <source>
        <dbReference type="Proteomes" id="UP000005667"/>
    </source>
</evidence>
<sequence length="225" mass="25493">MGPSIDQTPPPPPGSLTIVCNNIVFKTSFLETLSPDILAIYDDDLLGARCWTAGFRQALVATMTRFDRLILVTPAAYVPFLEDLLPEVQHHRLLGIPLTVERQVDGDLWQEYWLNPTNNVLTTLMLPLARLFARGGGQVILMGCDGRRWDVEALDWAHAAGSKNQDRRDWEQRAKLVFLPYDQREVMLHYLWLDRQVAALEQAGIPVRSLTPTHIPCLASRFRHG</sequence>
<accession>G7ZIN6</accession>
<keyword evidence="1" id="KW-0614">Plasmid</keyword>
<geneLocation type="plasmid" evidence="1 2">
    <name>AZO_p6</name>
</geneLocation>
<reference evidence="2" key="1">
    <citation type="journal article" date="2011" name="PLoS Genet.">
        <title>Azospirillum genomes reveal transition of bacteria from aquatic to terrestrial environments.</title>
        <authorList>
            <person name="Wisniewski-Dye F."/>
            <person name="Borziak K."/>
            <person name="Khalsa-Moyers G."/>
            <person name="Alexandre G."/>
            <person name="Sukharnikov L.O."/>
            <person name="Wuichet K."/>
            <person name="Hurst G.B."/>
            <person name="McDonald W.H."/>
            <person name="Robertson J.S."/>
            <person name="Barbe V."/>
            <person name="Calteau A."/>
            <person name="Rouy Z."/>
            <person name="Mangenot S."/>
            <person name="Prigent-Combaret C."/>
            <person name="Normand P."/>
            <person name="Boyer M."/>
            <person name="Siguier P."/>
            <person name="Dessaux Y."/>
            <person name="Elmerich C."/>
            <person name="Condemine G."/>
            <person name="Krishnen G."/>
            <person name="Kennedy I."/>
            <person name="Paterson A.H."/>
            <person name="Gonzalez V."/>
            <person name="Mavingui P."/>
            <person name="Zhulin I.B."/>
        </authorList>
    </citation>
    <scope>NUCLEOTIDE SEQUENCE [LARGE SCALE GENOMIC DNA]</scope>
    <source>
        <strain evidence="2">4B</strain>
    </source>
</reference>
<protein>
    <submittedName>
        <fullName evidence="1">Uncharacterized protein</fullName>
    </submittedName>
</protein>
<dbReference type="OrthoDB" id="1676872at2"/>
<dbReference type="Proteomes" id="UP000005667">
    <property type="component" value="Plasmid AZO_p6"/>
</dbReference>
<name>G7ZIN6_AZOL4</name>
<dbReference type="EMBL" id="FQ311874">
    <property type="protein sequence ID" value="CBS91517.1"/>
    <property type="molecule type" value="Genomic_DNA"/>
</dbReference>
<dbReference type="HOGENOM" id="CLU_1227874_0_0_5"/>